<protein>
    <submittedName>
        <fullName evidence="1">Uncharacterized protein</fullName>
    </submittedName>
</protein>
<evidence type="ECO:0000313" key="1">
    <source>
        <dbReference type="EMBL" id="RLE14845.1"/>
    </source>
</evidence>
<proteinExistence type="predicted"/>
<reference evidence="1 2" key="1">
    <citation type="submission" date="2018-06" db="EMBL/GenBank/DDBJ databases">
        <title>Extensive metabolic versatility and redundancy in microbially diverse, dynamic hydrothermal sediments.</title>
        <authorList>
            <person name="Dombrowski N."/>
            <person name="Teske A."/>
            <person name="Baker B.J."/>
        </authorList>
    </citation>
    <scope>NUCLEOTIDE SEQUENCE [LARGE SCALE GENOMIC DNA]</scope>
    <source>
        <strain evidence="1">B19_G9</strain>
    </source>
</reference>
<dbReference type="EMBL" id="QMQB01000020">
    <property type="protein sequence ID" value="RLE14845.1"/>
    <property type="molecule type" value="Genomic_DNA"/>
</dbReference>
<organism evidence="1 2">
    <name type="scientific">Aerophobetes bacterium</name>
    <dbReference type="NCBI Taxonomy" id="2030807"/>
    <lineage>
        <taxon>Bacteria</taxon>
        <taxon>Candidatus Aerophobota</taxon>
    </lineage>
</organism>
<gene>
    <name evidence="1" type="ORF">DRI96_00865</name>
</gene>
<feature type="non-terminal residue" evidence="1">
    <location>
        <position position="1"/>
    </location>
</feature>
<dbReference type="AlphaFoldDB" id="A0A662DH67"/>
<comment type="caution">
    <text evidence="1">The sequence shown here is derived from an EMBL/GenBank/DDBJ whole genome shotgun (WGS) entry which is preliminary data.</text>
</comment>
<dbReference type="Proteomes" id="UP000267654">
    <property type="component" value="Unassembled WGS sequence"/>
</dbReference>
<name>A0A662DH67_UNCAE</name>
<sequence>SNPNIALDELIKIINRKFLEKKEEAKVAVNFALKGKLNDEIKDRFTGEWSFFAEILEDINSLGKKISHLLEHLNDELVEKYPFMRALK</sequence>
<accession>A0A662DH67</accession>
<evidence type="ECO:0000313" key="2">
    <source>
        <dbReference type="Proteomes" id="UP000267654"/>
    </source>
</evidence>